<evidence type="ECO:0000256" key="2">
    <source>
        <dbReference type="ARBA" id="ARBA00005551"/>
    </source>
</evidence>
<keyword evidence="6 11" id="KW-1133">Transmembrane helix</keyword>
<comment type="caution">
    <text evidence="13">The sequence shown here is derived from an EMBL/GenBank/DDBJ whole genome shotgun (WGS) entry which is preliminary data.</text>
</comment>
<keyword evidence="8" id="KW-0406">Ion transport</keyword>
<reference evidence="14" key="1">
    <citation type="journal article" date="2019" name="Int. J. Syst. Evol. Microbiol.">
        <title>The Global Catalogue of Microorganisms (GCM) 10K type strain sequencing project: providing services to taxonomists for standard genome sequencing and annotation.</title>
        <authorList>
            <consortium name="The Broad Institute Genomics Platform"/>
            <consortium name="The Broad Institute Genome Sequencing Center for Infectious Disease"/>
            <person name="Wu L."/>
            <person name="Ma J."/>
        </authorList>
    </citation>
    <scope>NUCLEOTIDE SEQUENCE [LARGE SCALE GENOMIC DNA]</scope>
    <source>
        <strain evidence="14">KLKA75</strain>
    </source>
</reference>
<feature type="transmembrane region" description="Helical" evidence="11">
    <location>
        <begin position="216"/>
        <end position="234"/>
    </location>
</feature>
<comment type="similarity">
    <text evidence="2">Belongs to the monovalent cation:proton antiporter 2 (CPA2) transporter (TC 2.A.37) family.</text>
</comment>
<evidence type="ECO:0000256" key="3">
    <source>
        <dbReference type="ARBA" id="ARBA00022448"/>
    </source>
</evidence>
<evidence type="ECO:0000256" key="10">
    <source>
        <dbReference type="ARBA" id="ARBA00023201"/>
    </source>
</evidence>
<organism evidence="13 14">
    <name type="scientific">Actinomadura gamaensis</name>
    <dbReference type="NCBI Taxonomy" id="1763541"/>
    <lineage>
        <taxon>Bacteria</taxon>
        <taxon>Bacillati</taxon>
        <taxon>Actinomycetota</taxon>
        <taxon>Actinomycetes</taxon>
        <taxon>Streptosporangiales</taxon>
        <taxon>Thermomonosporaceae</taxon>
        <taxon>Actinomadura</taxon>
    </lineage>
</organism>
<evidence type="ECO:0000256" key="7">
    <source>
        <dbReference type="ARBA" id="ARBA00023053"/>
    </source>
</evidence>
<feature type="transmembrane region" description="Helical" evidence="11">
    <location>
        <begin position="123"/>
        <end position="146"/>
    </location>
</feature>
<dbReference type="InterPro" id="IPR038770">
    <property type="entry name" value="Na+/solute_symporter_sf"/>
</dbReference>
<evidence type="ECO:0000259" key="12">
    <source>
        <dbReference type="Pfam" id="PF00999"/>
    </source>
</evidence>
<dbReference type="RefSeq" id="WP_378252964.1">
    <property type="nucleotide sequence ID" value="NZ_JBHSIT010000002.1"/>
</dbReference>
<feature type="transmembrane region" description="Helical" evidence="11">
    <location>
        <begin position="255"/>
        <end position="274"/>
    </location>
</feature>
<evidence type="ECO:0000256" key="4">
    <source>
        <dbReference type="ARBA" id="ARBA00022449"/>
    </source>
</evidence>
<keyword evidence="3" id="KW-0813">Transport</keyword>
<evidence type="ECO:0000256" key="1">
    <source>
        <dbReference type="ARBA" id="ARBA00004141"/>
    </source>
</evidence>
<feature type="transmembrane region" description="Helical" evidence="11">
    <location>
        <begin position="152"/>
        <end position="175"/>
    </location>
</feature>
<evidence type="ECO:0000313" key="14">
    <source>
        <dbReference type="Proteomes" id="UP001595872"/>
    </source>
</evidence>
<feature type="transmembrane region" description="Helical" evidence="11">
    <location>
        <begin position="280"/>
        <end position="298"/>
    </location>
</feature>
<keyword evidence="10" id="KW-0739">Sodium transport</keyword>
<keyword evidence="5 11" id="KW-0812">Transmembrane</keyword>
<comment type="subcellular location">
    <subcellularLocation>
        <location evidence="1">Membrane</location>
        <topology evidence="1">Multi-pass membrane protein</topology>
    </subcellularLocation>
</comment>
<dbReference type="Gene3D" id="1.20.1530.20">
    <property type="match status" value="1"/>
</dbReference>
<feature type="transmembrane region" description="Helical" evidence="11">
    <location>
        <begin position="399"/>
        <end position="418"/>
    </location>
</feature>
<sequence length="441" mass="44975">MIRAAHPAVAAPVAPIGTHVMLVFLLQIALLLGAALLLGLLARRLGMPAIVGELCAGVLLGPSVLAHAAPALAHWLLPARPEQQHLLDAVGQLGVLLLVGVTGMNVDLGMIRRQGLTAARVSAGGLVLPLAAGFGVGLLLPGALLAPGGDRTVFAAFVAVAMCVSAIPVIAKTLLEMRLLHRDVGQLIVGASVVDDMVGWLLLSVVSAAATTGVRAGHLVFTVGMLLGGIALALTLGRPVVRTLLSRAARSPEPAVTVATAVGVVVLCAAGTQALGVEPVVGAFFGGLLISAVGWEAAPQRMTSLRTFAMGVLAPLFFATAGLRMDLTALVHPDVLGAAVLVLAVAVVFKFAGAYLGARASRLGHWEALALGAGMNARGVIEVIIAMVGLRLGVLSTEMYTVVVLVAIATSLMAPPLLRTAVRRIEVTGAEREREKVLLGG</sequence>
<dbReference type="Proteomes" id="UP001595872">
    <property type="component" value="Unassembled WGS sequence"/>
</dbReference>
<keyword evidence="4" id="KW-0050">Antiport</keyword>
<evidence type="ECO:0000256" key="11">
    <source>
        <dbReference type="SAM" id="Phobius"/>
    </source>
</evidence>
<feature type="transmembrane region" description="Helical" evidence="11">
    <location>
        <begin position="335"/>
        <end position="356"/>
    </location>
</feature>
<dbReference type="PANTHER" id="PTHR43562">
    <property type="entry name" value="NAPA-TYPE SODIUM/HYDROGEN ANTIPORTER"/>
    <property type="match status" value="1"/>
</dbReference>
<accession>A0ABV9TUN2</accession>
<feature type="transmembrane region" description="Helical" evidence="11">
    <location>
        <begin position="20"/>
        <end position="42"/>
    </location>
</feature>
<protein>
    <submittedName>
        <fullName evidence="13">Cation:proton antiporter</fullName>
    </submittedName>
</protein>
<feature type="transmembrane region" description="Helical" evidence="11">
    <location>
        <begin position="187"/>
        <end position="210"/>
    </location>
</feature>
<dbReference type="EMBL" id="JBHSIT010000002">
    <property type="protein sequence ID" value="MFC4907226.1"/>
    <property type="molecule type" value="Genomic_DNA"/>
</dbReference>
<keyword evidence="9 11" id="KW-0472">Membrane</keyword>
<name>A0ABV9TUN2_9ACTN</name>
<dbReference type="PANTHER" id="PTHR43562:SF3">
    <property type="entry name" value="SODIUM ION_PROTON EXCHANGER (EUROFUNG)"/>
    <property type="match status" value="1"/>
</dbReference>
<proteinExistence type="inferred from homology"/>
<evidence type="ECO:0000256" key="5">
    <source>
        <dbReference type="ARBA" id="ARBA00022692"/>
    </source>
</evidence>
<dbReference type="InterPro" id="IPR006153">
    <property type="entry name" value="Cation/H_exchanger_TM"/>
</dbReference>
<feature type="domain" description="Cation/H+ exchanger transmembrane" evidence="12">
    <location>
        <begin position="34"/>
        <end position="419"/>
    </location>
</feature>
<evidence type="ECO:0000313" key="13">
    <source>
        <dbReference type="EMBL" id="MFC4907226.1"/>
    </source>
</evidence>
<feature type="transmembrane region" description="Helical" evidence="11">
    <location>
        <begin position="54"/>
        <end position="77"/>
    </location>
</feature>
<evidence type="ECO:0000256" key="6">
    <source>
        <dbReference type="ARBA" id="ARBA00022989"/>
    </source>
</evidence>
<keyword evidence="7" id="KW-0915">Sodium</keyword>
<evidence type="ECO:0000256" key="9">
    <source>
        <dbReference type="ARBA" id="ARBA00023136"/>
    </source>
</evidence>
<evidence type="ECO:0000256" key="8">
    <source>
        <dbReference type="ARBA" id="ARBA00023065"/>
    </source>
</evidence>
<feature type="transmembrane region" description="Helical" evidence="11">
    <location>
        <begin position="89"/>
        <end position="111"/>
    </location>
</feature>
<feature type="transmembrane region" description="Helical" evidence="11">
    <location>
        <begin position="305"/>
        <end position="323"/>
    </location>
</feature>
<gene>
    <name evidence="13" type="ORF">ACFPCY_07840</name>
</gene>
<dbReference type="Pfam" id="PF00999">
    <property type="entry name" value="Na_H_Exchanger"/>
    <property type="match status" value="1"/>
</dbReference>
<feature type="transmembrane region" description="Helical" evidence="11">
    <location>
        <begin position="368"/>
        <end position="393"/>
    </location>
</feature>
<keyword evidence="14" id="KW-1185">Reference proteome</keyword>